<dbReference type="Proteomes" id="UP000187148">
    <property type="component" value="Chromosome"/>
</dbReference>
<dbReference type="KEGG" id="kco:BWI95_09525"/>
<organism evidence="1 2">
    <name type="scientific">Kosakonia cowanii JCM 10956 = DSM 18146</name>
    <dbReference type="NCBI Taxonomy" id="1300165"/>
    <lineage>
        <taxon>Bacteria</taxon>
        <taxon>Pseudomonadati</taxon>
        <taxon>Pseudomonadota</taxon>
        <taxon>Gammaproteobacteria</taxon>
        <taxon>Enterobacterales</taxon>
        <taxon>Enterobacteriaceae</taxon>
        <taxon>Kosakonia</taxon>
    </lineage>
</organism>
<dbReference type="RefSeq" id="WP_076769393.1">
    <property type="nucleotide sequence ID" value="NZ_CP019445.1"/>
</dbReference>
<name>A0A807LD69_9ENTR</name>
<accession>A0A807LD69</accession>
<gene>
    <name evidence="1" type="ORF">BWI95_09525</name>
</gene>
<dbReference type="AlphaFoldDB" id="A0A807LD69"/>
<keyword evidence="2" id="KW-1185">Reference proteome</keyword>
<evidence type="ECO:0000313" key="1">
    <source>
        <dbReference type="EMBL" id="APZ05277.1"/>
    </source>
</evidence>
<proteinExistence type="predicted"/>
<dbReference type="EMBL" id="CP019445">
    <property type="protein sequence ID" value="APZ05277.1"/>
    <property type="molecule type" value="Genomic_DNA"/>
</dbReference>
<evidence type="ECO:0000313" key="2">
    <source>
        <dbReference type="Proteomes" id="UP000187148"/>
    </source>
</evidence>
<protein>
    <submittedName>
        <fullName evidence="1">DNA utilization protein HofM</fullName>
    </submittedName>
</protein>
<sequence>MTFRHWQIGVHIQQDGVFIVALSAGRSGRALRRWWHLPLPSGAVVQGRIKAPEQLLAALRPWRHALPQRHCARIAFPAGQTLQRRLPRPAVTLREPALTGWVSQAMARELEMAQSDLCFDFTEDEPARSYGVTAAQNRDIAALLEIAQQLSLHLSSITPDACALQPLLPSLAAPVRCLAWCDERQWLWATKESWGRRAREEAENVAQLGELLALPLDEIIQCGEGVGEFDCWSAVPSRQPPLPDASQRYAVALGLAIARGY</sequence>
<reference evidence="1 2" key="1">
    <citation type="submission" date="2017-01" db="EMBL/GenBank/DDBJ databases">
        <authorList>
            <person name="Cao J.-M."/>
        </authorList>
    </citation>
    <scope>NUCLEOTIDE SEQUENCE [LARGE SCALE GENOMIC DNA]</scope>
    <source>
        <strain evidence="1 2">888-76</strain>
    </source>
</reference>